<dbReference type="GO" id="GO:0005886">
    <property type="term" value="C:plasma membrane"/>
    <property type="evidence" value="ECO:0007669"/>
    <property type="project" value="TreeGrafter"/>
</dbReference>
<evidence type="ECO:0000313" key="7">
    <source>
        <dbReference type="Proteomes" id="UP000197138"/>
    </source>
</evidence>
<evidence type="ECO:0000313" key="6">
    <source>
        <dbReference type="EMBL" id="OWM89290.1"/>
    </source>
</evidence>
<reference evidence="7" key="1">
    <citation type="journal article" date="2017" name="Plant J.">
        <title>The pomegranate (Punica granatum L.) genome and the genomics of punicalagin biosynthesis.</title>
        <authorList>
            <person name="Qin G."/>
            <person name="Xu C."/>
            <person name="Ming R."/>
            <person name="Tang H."/>
            <person name="Guyot R."/>
            <person name="Kramer E.M."/>
            <person name="Hu Y."/>
            <person name="Yi X."/>
            <person name="Qi Y."/>
            <person name="Xu X."/>
            <person name="Gao Z."/>
            <person name="Pan H."/>
            <person name="Jian J."/>
            <person name="Tian Y."/>
            <person name="Yue Z."/>
            <person name="Xu Y."/>
        </authorList>
    </citation>
    <scope>NUCLEOTIDE SEQUENCE [LARGE SCALE GENOMIC DNA]</scope>
    <source>
        <strain evidence="7">cv. Dabenzi</strain>
    </source>
</reference>
<dbReference type="Gene3D" id="3.40.50.1000">
    <property type="entry name" value="HAD superfamily/HAD-like"/>
    <property type="match status" value="1"/>
</dbReference>
<evidence type="ECO:0008006" key="8">
    <source>
        <dbReference type="Google" id="ProtNLM"/>
    </source>
</evidence>
<keyword evidence="3" id="KW-0460">Magnesium</keyword>
<dbReference type="PROSITE" id="PS00154">
    <property type="entry name" value="ATPASE_E1_E2"/>
    <property type="match status" value="1"/>
</dbReference>
<sequence>MVRKLSAVETMGSATTICMDKTGTLTLNQMKVTKFWVGEEFVTNTSPTEKAILSRAVLKAGAEHGNGRGEAEKYNFSSRGIQFTEEWSKADGFVHIHWKGVAEMVLVMCSSYYDAAGFLRN</sequence>
<gene>
    <name evidence="6" type="ORF">CDL15_Pgr024035</name>
</gene>
<dbReference type="EMBL" id="MTKT01000666">
    <property type="protein sequence ID" value="OWM89290.1"/>
    <property type="molecule type" value="Genomic_DNA"/>
</dbReference>
<dbReference type="SUPFAM" id="SSF56784">
    <property type="entry name" value="HAD-like"/>
    <property type="match status" value="1"/>
</dbReference>
<proteinExistence type="predicted"/>
<dbReference type="InterPro" id="IPR023214">
    <property type="entry name" value="HAD_sf"/>
</dbReference>
<accession>A0A218XWT3</accession>
<evidence type="ECO:0000256" key="1">
    <source>
        <dbReference type="ARBA" id="ARBA00004370"/>
    </source>
</evidence>
<evidence type="ECO:0000256" key="5">
    <source>
        <dbReference type="ARBA" id="ARBA00023136"/>
    </source>
</evidence>
<dbReference type="PANTHER" id="PTHR24093">
    <property type="entry name" value="CATION TRANSPORTING ATPASE"/>
    <property type="match status" value="1"/>
</dbReference>
<dbReference type="GO" id="GO:0005388">
    <property type="term" value="F:P-type calcium transporter activity"/>
    <property type="evidence" value="ECO:0007669"/>
    <property type="project" value="TreeGrafter"/>
</dbReference>
<dbReference type="Gene3D" id="3.40.1110.10">
    <property type="entry name" value="Calcium-transporting ATPase, cytoplasmic domain N"/>
    <property type="match status" value="1"/>
</dbReference>
<dbReference type="InterPro" id="IPR036412">
    <property type="entry name" value="HAD-like_sf"/>
</dbReference>
<keyword evidence="5" id="KW-0472">Membrane</keyword>
<dbReference type="SUPFAM" id="SSF81660">
    <property type="entry name" value="Metal cation-transporting ATPase, ATP-binding domain N"/>
    <property type="match status" value="1"/>
</dbReference>
<dbReference type="InterPro" id="IPR018303">
    <property type="entry name" value="ATPase_P-typ_P_site"/>
</dbReference>
<name>A0A218XWT3_PUNGR</name>
<dbReference type="AlphaFoldDB" id="A0A218XWT3"/>
<protein>
    <recommendedName>
        <fullName evidence="8">Cation-transporting P-type ATPase C-terminal domain-containing protein</fullName>
    </recommendedName>
</protein>
<organism evidence="6 7">
    <name type="scientific">Punica granatum</name>
    <name type="common">Pomegranate</name>
    <dbReference type="NCBI Taxonomy" id="22663"/>
    <lineage>
        <taxon>Eukaryota</taxon>
        <taxon>Viridiplantae</taxon>
        <taxon>Streptophyta</taxon>
        <taxon>Embryophyta</taxon>
        <taxon>Tracheophyta</taxon>
        <taxon>Spermatophyta</taxon>
        <taxon>Magnoliopsida</taxon>
        <taxon>eudicotyledons</taxon>
        <taxon>Gunneridae</taxon>
        <taxon>Pentapetalae</taxon>
        <taxon>rosids</taxon>
        <taxon>malvids</taxon>
        <taxon>Myrtales</taxon>
        <taxon>Lythraceae</taxon>
        <taxon>Punica</taxon>
    </lineage>
</organism>
<dbReference type="GO" id="GO:0000166">
    <property type="term" value="F:nucleotide binding"/>
    <property type="evidence" value="ECO:0007669"/>
    <property type="project" value="InterPro"/>
</dbReference>
<keyword evidence="2" id="KW-0812">Transmembrane</keyword>
<dbReference type="Proteomes" id="UP000197138">
    <property type="component" value="Unassembled WGS sequence"/>
</dbReference>
<keyword evidence="4" id="KW-1133">Transmembrane helix</keyword>
<dbReference type="PANTHER" id="PTHR24093:SF434">
    <property type="entry name" value="CALCIUM-TRANSPORTING ATPASE 13, PLASMA MEMBRANE-TYPE-RELATED"/>
    <property type="match status" value="1"/>
</dbReference>
<comment type="caution">
    <text evidence="6">The sequence shown here is derived from an EMBL/GenBank/DDBJ whole genome shotgun (WGS) entry which is preliminary data.</text>
</comment>
<dbReference type="Gene3D" id="1.20.1110.10">
    <property type="entry name" value="Calcium-transporting ATPase, transmembrane domain"/>
    <property type="match status" value="1"/>
</dbReference>
<dbReference type="InterPro" id="IPR023299">
    <property type="entry name" value="ATPase_P-typ_cyto_dom_N"/>
</dbReference>
<evidence type="ECO:0000256" key="3">
    <source>
        <dbReference type="ARBA" id="ARBA00022842"/>
    </source>
</evidence>
<evidence type="ECO:0000256" key="2">
    <source>
        <dbReference type="ARBA" id="ARBA00022692"/>
    </source>
</evidence>
<evidence type="ECO:0000256" key="4">
    <source>
        <dbReference type="ARBA" id="ARBA00022989"/>
    </source>
</evidence>
<comment type="subcellular location">
    <subcellularLocation>
        <location evidence="1">Membrane</location>
    </subcellularLocation>
</comment>